<dbReference type="AlphaFoldDB" id="A0A9Q7SAC3"/>
<organism evidence="1 2">
    <name type="scientific">Mycobacteroides abscessus subsp. bolletii</name>
    <dbReference type="NCBI Taxonomy" id="319705"/>
    <lineage>
        <taxon>Bacteria</taxon>
        <taxon>Bacillati</taxon>
        <taxon>Actinomycetota</taxon>
        <taxon>Actinomycetes</taxon>
        <taxon>Mycobacteriales</taxon>
        <taxon>Mycobacteriaceae</taxon>
        <taxon>Mycobacteroides</taxon>
        <taxon>Mycobacteroides abscessus</taxon>
    </lineage>
</organism>
<dbReference type="Proteomes" id="UP000185183">
    <property type="component" value="Unassembled WGS sequence"/>
</dbReference>
<gene>
    <name evidence="1" type="ORF">SAMEA2275694_00349</name>
</gene>
<name>A0A9Q7SAC3_9MYCO</name>
<reference evidence="1 2" key="1">
    <citation type="submission" date="2016-11" db="EMBL/GenBank/DDBJ databases">
        <authorList>
            <consortium name="Pathogen Informatics"/>
        </authorList>
    </citation>
    <scope>NUCLEOTIDE SEQUENCE [LARGE SCALE GENOMIC DNA]</scope>
    <source>
        <strain evidence="1 2">968</strain>
    </source>
</reference>
<proteinExistence type="predicted"/>
<sequence>MLNVVDLAVTTRVSALGEDRAQCYWVALVTISSST</sequence>
<dbReference type="EMBL" id="FSFA01000001">
    <property type="protein sequence ID" value="SHW83358.1"/>
    <property type="molecule type" value="Genomic_DNA"/>
</dbReference>
<accession>A0A9Q7SAC3</accession>
<evidence type="ECO:0000313" key="1">
    <source>
        <dbReference type="EMBL" id="SHW83358.1"/>
    </source>
</evidence>
<comment type="caution">
    <text evidence="1">The sequence shown here is derived from an EMBL/GenBank/DDBJ whole genome shotgun (WGS) entry which is preliminary data.</text>
</comment>
<evidence type="ECO:0000313" key="2">
    <source>
        <dbReference type="Proteomes" id="UP000185183"/>
    </source>
</evidence>
<protein>
    <submittedName>
        <fullName evidence="1">Uncharacterized protein</fullName>
    </submittedName>
</protein>